<dbReference type="Gene3D" id="3.90.1200.10">
    <property type="match status" value="1"/>
</dbReference>
<keyword evidence="2" id="KW-1185">Reference proteome</keyword>
<dbReference type="Proteomes" id="UP000277212">
    <property type="component" value="Unassembled WGS sequence"/>
</dbReference>
<dbReference type="AlphaFoldDB" id="A0A3M2RU84"/>
<sequence length="412" mass="46666">MAPKVDSRSTAETLLAPLGLEVTSCREIQTLWAGYGHICAITVKAANETVAASVRRLYNDSTNGNTFRLILKLISPPPGKKDEGHLRKVLSYDVEQYFYEEITPRLEDDIAVAHCLTSSRRPNADGSKLKGLTATVLTDLRIKFPVAGEKRSVLSPRQVQSALEWLAKFHSSSWKSLPANLDDFLLPPLEESKRRESEKGGDKLWLNGGYTYLATRRSEYTSLAEDTYSEWTEAFCAPFEGSGLSTAEMVAEFLTPCGRPFETFIHGDVKSENLFTTESGDEVCFFDFQYAGLGLGVCDLAKLFTCSVPLNMLTEHDAIPDELPMDQGEEALLQLYRKTLLSRRSPEKEPFNYDWEIFVKHWEAALVDWCRFQASWGFWGNTEWLEARVRSILKDESWRKWLREEVSVRNGA</sequence>
<evidence type="ECO:0000313" key="2">
    <source>
        <dbReference type="Proteomes" id="UP000277212"/>
    </source>
</evidence>
<accession>A0A3M2RU84</accession>
<evidence type="ECO:0000313" key="1">
    <source>
        <dbReference type="EMBL" id="RMJ08435.1"/>
    </source>
</evidence>
<dbReference type="STRING" id="2010991.A0A3M2RU84"/>
<dbReference type="InterPro" id="IPR011009">
    <property type="entry name" value="Kinase-like_dom_sf"/>
</dbReference>
<gene>
    <name evidence="1" type="ORF">CDV36_011946</name>
</gene>
<dbReference type="InterPro" id="IPR004119">
    <property type="entry name" value="EcKL"/>
</dbReference>
<reference evidence="1 2" key="1">
    <citation type="submission" date="2017-06" db="EMBL/GenBank/DDBJ databases">
        <title>Comparative genomic analysis of Ambrosia Fusariam Clade fungi.</title>
        <authorList>
            <person name="Stajich J.E."/>
            <person name="Carrillo J."/>
            <person name="Kijimoto T."/>
            <person name="Eskalen A."/>
            <person name="O'Donnell K."/>
            <person name="Kasson M."/>
        </authorList>
    </citation>
    <scope>NUCLEOTIDE SEQUENCE [LARGE SCALE GENOMIC DNA]</scope>
    <source>
        <strain evidence="1">UCR3666</strain>
    </source>
</reference>
<organism evidence="1 2">
    <name type="scientific">Fusarium kuroshium</name>
    <dbReference type="NCBI Taxonomy" id="2010991"/>
    <lineage>
        <taxon>Eukaryota</taxon>
        <taxon>Fungi</taxon>
        <taxon>Dikarya</taxon>
        <taxon>Ascomycota</taxon>
        <taxon>Pezizomycotina</taxon>
        <taxon>Sordariomycetes</taxon>
        <taxon>Hypocreomycetidae</taxon>
        <taxon>Hypocreales</taxon>
        <taxon>Nectriaceae</taxon>
        <taxon>Fusarium</taxon>
        <taxon>Fusarium solani species complex</taxon>
    </lineage>
</organism>
<proteinExistence type="predicted"/>
<dbReference type="EMBL" id="NKUJ01000287">
    <property type="protein sequence ID" value="RMJ08435.1"/>
    <property type="molecule type" value="Genomic_DNA"/>
</dbReference>
<dbReference type="OrthoDB" id="411145at2759"/>
<dbReference type="InterPro" id="IPR052961">
    <property type="entry name" value="Oxido-Kinase-like_Enzymes"/>
</dbReference>
<dbReference type="Pfam" id="PF02958">
    <property type="entry name" value="EcKL"/>
    <property type="match status" value="1"/>
</dbReference>
<dbReference type="PANTHER" id="PTHR23020:SF41">
    <property type="entry name" value="AMINOGLYCOSIDE PHOSPHOTRANSFERASE DOMAIN-CONTAINING PROTEIN"/>
    <property type="match status" value="1"/>
</dbReference>
<dbReference type="PANTHER" id="PTHR23020">
    <property type="entry name" value="UNCHARACTERIZED NUCLEAR HORMONE RECEPTOR-RELATED"/>
    <property type="match status" value="1"/>
</dbReference>
<dbReference type="SUPFAM" id="SSF56112">
    <property type="entry name" value="Protein kinase-like (PK-like)"/>
    <property type="match status" value="1"/>
</dbReference>
<protein>
    <recommendedName>
        <fullName evidence="3">Aminoglycoside phosphotransferase domain-containing protein</fullName>
    </recommendedName>
</protein>
<name>A0A3M2RU84_9HYPO</name>
<evidence type="ECO:0008006" key="3">
    <source>
        <dbReference type="Google" id="ProtNLM"/>
    </source>
</evidence>
<comment type="caution">
    <text evidence="1">The sequence shown here is derived from an EMBL/GenBank/DDBJ whole genome shotgun (WGS) entry which is preliminary data.</text>
</comment>